<accession>A0A2V0PK04</accession>
<dbReference type="AlphaFoldDB" id="A0A2V0PK04"/>
<feature type="region of interest" description="Disordered" evidence="1">
    <location>
        <begin position="1"/>
        <end position="21"/>
    </location>
</feature>
<organism evidence="2 3">
    <name type="scientific">Raphidocelis subcapitata</name>
    <dbReference type="NCBI Taxonomy" id="307507"/>
    <lineage>
        <taxon>Eukaryota</taxon>
        <taxon>Viridiplantae</taxon>
        <taxon>Chlorophyta</taxon>
        <taxon>core chlorophytes</taxon>
        <taxon>Chlorophyceae</taxon>
        <taxon>CS clade</taxon>
        <taxon>Sphaeropleales</taxon>
        <taxon>Selenastraceae</taxon>
        <taxon>Raphidocelis</taxon>
    </lineage>
</organism>
<dbReference type="InParanoid" id="A0A2V0PK04"/>
<name>A0A2V0PK04_9CHLO</name>
<comment type="caution">
    <text evidence="2">The sequence shown here is derived from an EMBL/GenBank/DDBJ whole genome shotgun (WGS) entry which is preliminary data.</text>
</comment>
<dbReference type="EMBL" id="BDRX01000121">
    <property type="protein sequence ID" value="GBF98323.1"/>
    <property type="molecule type" value="Genomic_DNA"/>
</dbReference>
<protein>
    <submittedName>
        <fullName evidence="2">Uncharacterized protein</fullName>
    </submittedName>
</protein>
<proteinExistence type="predicted"/>
<evidence type="ECO:0000313" key="3">
    <source>
        <dbReference type="Proteomes" id="UP000247498"/>
    </source>
</evidence>
<sequence>MRSTAFTRAQRPSAPAGVARPRTSVVRRAERAGIAPAEQNAWTKFVEGEWEGVTASFGPDGAPQPLPERFVPDAYREWGVELFDWQTQCSATTGAGGNELRSTLRRLMPTVGCEADAVAFTEDATTSATAAAGAPAAAAAGAAASEALAWLPDGSYSVGPASFDPEEASKLRFESCFAMEGLSLEGAPATPPAAGGAPRYRLKVAQVLARNWADGSWRVASVELHRERYEGPFTGRKELAGCGGGQPAISKLAPTPPDQIFSGGWAAEGGVVLEAAPNGGLAPAPAAGSGGAPFGGGGAAAGGGGAAVVETLLPLGAWSVVAFDGPGALRVEAGALSADGARRQVASRSYAAGAVARVAVGVDRRA</sequence>
<keyword evidence="3" id="KW-1185">Reference proteome</keyword>
<gene>
    <name evidence="2" type="ORF">Rsub_10986</name>
</gene>
<dbReference type="OrthoDB" id="1883156at2759"/>
<evidence type="ECO:0000256" key="1">
    <source>
        <dbReference type="SAM" id="MobiDB-lite"/>
    </source>
</evidence>
<reference evidence="2 3" key="1">
    <citation type="journal article" date="2018" name="Sci. Rep.">
        <title>Raphidocelis subcapitata (=Pseudokirchneriella subcapitata) provides an insight into genome evolution and environmental adaptations in the Sphaeropleales.</title>
        <authorList>
            <person name="Suzuki S."/>
            <person name="Yamaguchi H."/>
            <person name="Nakajima N."/>
            <person name="Kawachi M."/>
        </authorList>
    </citation>
    <scope>NUCLEOTIDE SEQUENCE [LARGE SCALE GENOMIC DNA]</scope>
    <source>
        <strain evidence="2 3">NIES-35</strain>
    </source>
</reference>
<evidence type="ECO:0000313" key="2">
    <source>
        <dbReference type="EMBL" id="GBF98323.1"/>
    </source>
</evidence>
<dbReference type="FunCoup" id="A0A2V0PK04">
    <property type="interactions" value="584"/>
</dbReference>
<dbReference type="STRING" id="307507.A0A2V0PK04"/>
<dbReference type="Proteomes" id="UP000247498">
    <property type="component" value="Unassembled WGS sequence"/>
</dbReference>